<dbReference type="InterPro" id="IPR027417">
    <property type="entry name" value="P-loop_NTPase"/>
</dbReference>
<evidence type="ECO:0000313" key="2">
    <source>
        <dbReference type="EMBL" id="EPY25052.1"/>
    </source>
</evidence>
<dbReference type="EMBL" id="ATMH01006867">
    <property type="protein sequence ID" value="EPY25052.1"/>
    <property type="molecule type" value="Genomic_DNA"/>
</dbReference>
<protein>
    <submittedName>
        <fullName evidence="2">Sulfotransferase</fullName>
    </submittedName>
</protein>
<dbReference type="SUPFAM" id="SSF52540">
    <property type="entry name" value="P-loop containing nucleoside triphosphate hydrolases"/>
    <property type="match status" value="1"/>
</dbReference>
<dbReference type="AlphaFoldDB" id="S9U2P7"/>
<organism evidence="2 3">
    <name type="scientific">Strigomonas culicis</name>
    <dbReference type="NCBI Taxonomy" id="28005"/>
    <lineage>
        <taxon>Eukaryota</taxon>
        <taxon>Discoba</taxon>
        <taxon>Euglenozoa</taxon>
        <taxon>Kinetoplastea</taxon>
        <taxon>Metakinetoplastina</taxon>
        <taxon>Trypanosomatida</taxon>
        <taxon>Trypanosomatidae</taxon>
        <taxon>Strigomonadinae</taxon>
        <taxon>Strigomonas</taxon>
    </lineage>
</organism>
<dbReference type="Proteomes" id="UP000015354">
    <property type="component" value="Unassembled WGS sequence"/>
</dbReference>
<gene>
    <name evidence="2" type="ORF">STCU_06867</name>
    <name evidence="1" type="ORF">STCU_09085</name>
</gene>
<proteinExistence type="predicted"/>
<keyword evidence="2" id="KW-0808">Transferase</keyword>
<evidence type="ECO:0000313" key="3">
    <source>
        <dbReference type="Proteomes" id="UP000015354"/>
    </source>
</evidence>
<dbReference type="GO" id="GO:0016740">
    <property type="term" value="F:transferase activity"/>
    <property type="evidence" value="ECO:0007669"/>
    <property type="project" value="UniProtKB-KW"/>
</dbReference>
<dbReference type="OrthoDB" id="429813at2759"/>
<reference evidence="2" key="2">
    <citation type="submission" date="2013-03" db="EMBL/GenBank/DDBJ databases">
        <authorList>
            <person name="Motta M.C.M."/>
            <person name="Martins A.C.A."/>
            <person name="Preta C.M.C.C."/>
            <person name="Silva R."/>
            <person name="de Souza S.S."/>
            <person name="Klein C.C."/>
            <person name="de Almeida L.G.P."/>
            <person name="Cunha O.L."/>
            <person name="Colabardini A.C."/>
            <person name="Lima B.A."/>
            <person name="Machado C.R."/>
            <person name="Soares C.M.A."/>
            <person name="de Menezes C.B.A."/>
            <person name="Bartolomeu D.C."/>
            <person name="Grisard E.C."/>
            <person name="Fantinatti-Garboggini F."/>
            <person name="Rodrigues-Luiz G.F."/>
            <person name="Wagner G."/>
            <person name="Goldman G.H."/>
            <person name="Fietto J.L.R."/>
            <person name="Ciapina L.P."/>
            <person name="Brocchi M."/>
            <person name="Elias M.C."/>
            <person name="Goldman M.H.S."/>
            <person name="Sagot M.-F."/>
            <person name="Pereira M."/>
            <person name="Stoco P.H."/>
            <person name="Teixeira S.M.R."/>
            <person name="de Mendonca-Neto R.P."/>
            <person name="Maciel T.E.F."/>
            <person name="Mendes T.A.O."/>
            <person name="Urmenyi T.P."/>
            <person name="Teixeira M.M.G."/>
            <person name="de Camargo E.F.P."/>
            <person name="de Sousa W."/>
            <person name="Schenkman S."/>
            <person name="de Vasconcelos A.T.R."/>
        </authorList>
    </citation>
    <scope>NUCLEOTIDE SEQUENCE</scope>
</reference>
<sequence length="513" mass="57939">MVGRIKAMSGVRDLVRGGNLAARAANLLTRRPTAESFLMENVLKDSCHIANVEIPSEPDKTIEHYRWWNKLCRACGEKNMTAYGAARLRSRLINALSQRLAIDELYRLNGNEIERERIEEPLVVMGLPRSNGHFAAHVLSHTGLFLAAKQCDTLTPSMLHESDRVDRFRRQFFGFPYLHPDFLCVRVPQATQIDDDLTLHLLTPQSLAWGLLHGLDTHLLECIEEDQTPVYAQLKRTLKLLQWYHRCGHLTTPVAKEYEPIENPMETQKYGTKPAVARAQWVLHSPLAILSTDALNETFPDLRAIWVHRALAQCIPSLCSSLCLHNALYTGKPPTDAQLALTGEKVLGLFGSGTQYAIDYYGGFDQKRRMVHWSNRDVKRHASRLAGKTLAHFGIDLDRYRRMQMINGQTAYGENARPLHDSQMPYFALHEGLIGDVFKDYIYQFEEFAFEKRFGVHIQEYESIAGSSDNVNMGALRIGSSDHGKLGSLEKTTLGAGHTPAGHFLKESDAYKS</sequence>
<dbReference type="EMBL" id="ATMH01009085">
    <property type="protein sequence ID" value="EPY20255.1"/>
    <property type="molecule type" value="Genomic_DNA"/>
</dbReference>
<name>S9U2P7_9TRYP</name>
<evidence type="ECO:0000313" key="1">
    <source>
        <dbReference type="EMBL" id="EPY20255.1"/>
    </source>
</evidence>
<comment type="caution">
    <text evidence="2">The sequence shown here is derived from an EMBL/GenBank/DDBJ whole genome shotgun (WGS) entry which is preliminary data.</text>
</comment>
<keyword evidence="3" id="KW-1185">Reference proteome</keyword>
<dbReference type="Gene3D" id="3.40.50.300">
    <property type="entry name" value="P-loop containing nucleotide triphosphate hydrolases"/>
    <property type="match status" value="1"/>
</dbReference>
<reference evidence="2 3" key="1">
    <citation type="journal article" date="2013" name="PLoS ONE">
        <title>Predicting the Proteins of Angomonas deanei, Strigomonas culicis and Their Respective Endosymbionts Reveals New Aspects of the Trypanosomatidae Family.</title>
        <authorList>
            <person name="Motta M.C."/>
            <person name="Martins A.C."/>
            <person name="de Souza S.S."/>
            <person name="Catta-Preta C.M."/>
            <person name="Silva R."/>
            <person name="Klein C.C."/>
            <person name="de Almeida L.G."/>
            <person name="de Lima Cunha O."/>
            <person name="Ciapina L.P."/>
            <person name="Brocchi M."/>
            <person name="Colabardini A.C."/>
            <person name="de Araujo Lima B."/>
            <person name="Machado C.R."/>
            <person name="de Almeida Soares C.M."/>
            <person name="Probst C.M."/>
            <person name="de Menezes C.B."/>
            <person name="Thompson C.E."/>
            <person name="Bartholomeu D.C."/>
            <person name="Gradia D.F."/>
            <person name="Pavoni D.P."/>
            <person name="Grisard E.C."/>
            <person name="Fantinatti-Garboggini F."/>
            <person name="Marchini F.K."/>
            <person name="Rodrigues-Luiz G.F."/>
            <person name="Wagner G."/>
            <person name="Goldman G.H."/>
            <person name="Fietto J.L."/>
            <person name="Elias M.C."/>
            <person name="Goldman M.H."/>
            <person name="Sagot M.F."/>
            <person name="Pereira M."/>
            <person name="Stoco P.H."/>
            <person name="de Mendonca-Neto R.P."/>
            <person name="Teixeira S.M."/>
            <person name="Maciel T.E."/>
            <person name="de Oliveira Mendes T.A."/>
            <person name="Urmenyi T.P."/>
            <person name="de Souza W."/>
            <person name="Schenkman S."/>
            <person name="de Vasconcelos A.T."/>
        </authorList>
    </citation>
    <scope>NUCLEOTIDE SEQUENCE [LARGE SCALE GENOMIC DNA]</scope>
</reference>
<accession>S9U2P7</accession>